<organism evidence="1 2">
    <name type="scientific">Paraburkholderia panacisoli</name>
    <dbReference type="NCBI Taxonomy" id="2603818"/>
    <lineage>
        <taxon>Bacteria</taxon>
        <taxon>Pseudomonadati</taxon>
        <taxon>Pseudomonadota</taxon>
        <taxon>Betaproteobacteria</taxon>
        <taxon>Burkholderiales</taxon>
        <taxon>Burkholderiaceae</taxon>
        <taxon>Paraburkholderia</taxon>
    </lineage>
</organism>
<sequence>MTMQRTVKQLDIFADSRDVMLRNDVLEQLQKRDAVSARTALERLAAGYPDDGALPAMSVLVCELERGLERGSTSPFADHAALAIARRHLEDEVVPAARRVLPAQTGHAWLAPCWRALADRAATLAFLRADADSHSAPLWLLAGDWAAASDAIGSIESWWRIPAPLAWMTESRYRTGGLEAAWPLLAELAWLAPPRFAALLPMLSDASLDALRRRFDAEFPGAGETDDYAWFPAWLLVVKPALAGRLGEARVQRDQAGSRAMALLGKILRREHEGEQRELVNLRQELSRLHAGLFDTYMATRKVQHR</sequence>
<evidence type="ECO:0000313" key="1">
    <source>
        <dbReference type="EMBL" id="KAA1003554.1"/>
    </source>
</evidence>
<dbReference type="AlphaFoldDB" id="A0A5B0GJG5"/>
<dbReference type="Proteomes" id="UP000325273">
    <property type="component" value="Unassembled WGS sequence"/>
</dbReference>
<comment type="caution">
    <text evidence="1">The sequence shown here is derived from an EMBL/GenBank/DDBJ whole genome shotgun (WGS) entry which is preliminary data.</text>
</comment>
<proteinExistence type="predicted"/>
<accession>A0A5B0GJG5</accession>
<protein>
    <submittedName>
        <fullName evidence="1">Uncharacterized protein</fullName>
    </submittedName>
</protein>
<name>A0A5B0GJG5_9BURK</name>
<evidence type="ECO:0000313" key="2">
    <source>
        <dbReference type="Proteomes" id="UP000325273"/>
    </source>
</evidence>
<dbReference type="EMBL" id="VTUZ01000035">
    <property type="protein sequence ID" value="KAA1003554.1"/>
    <property type="molecule type" value="Genomic_DNA"/>
</dbReference>
<gene>
    <name evidence="1" type="ORF">FVF58_36525</name>
</gene>
<keyword evidence="2" id="KW-1185">Reference proteome</keyword>
<reference evidence="1 2" key="1">
    <citation type="submission" date="2019-08" db="EMBL/GenBank/DDBJ databases">
        <title>Paraburkholderia sp. DCY113.</title>
        <authorList>
            <person name="Kang J."/>
        </authorList>
    </citation>
    <scope>NUCLEOTIDE SEQUENCE [LARGE SCALE GENOMIC DNA]</scope>
    <source>
        <strain evidence="1 2">DCY113</strain>
    </source>
</reference>